<evidence type="ECO:0000313" key="2">
    <source>
        <dbReference type="EMBL" id="BBY46739.1"/>
    </source>
</evidence>
<dbReference type="InterPro" id="IPR053832">
    <property type="entry name" value="DUF6924"/>
</dbReference>
<reference evidence="2 3" key="1">
    <citation type="journal article" date="2019" name="Emerg. Microbes Infect.">
        <title>Comprehensive subspecies identification of 175 nontuberculous mycobacteria species based on 7547 genomic profiles.</title>
        <authorList>
            <person name="Matsumoto Y."/>
            <person name="Kinjo T."/>
            <person name="Motooka D."/>
            <person name="Nabeya D."/>
            <person name="Jung N."/>
            <person name="Uechi K."/>
            <person name="Horii T."/>
            <person name="Iida T."/>
            <person name="Fujita J."/>
            <person name="Nakamura S."/>
        </authorList>
    </citation>
    <scope>NUCLEOTIDE SEQUENCE [LARGE SCALE GENOMIC DNA]</scope>
    <source>
        <strain evidence="2 3">JCM 18538</strain>
        <plasmid evidence="2">pJCM18538</plasmid>
    </source>
</reference>
<organism evidence="2 3">
    <name type="scientific">Mycolicibacterium arabiense</name>
    <dbReference type="NCBI Taxonomy" id="1286181"/>
    <lineage>
        <taxon>Bacteria</taxon>
        <taxon>Bacillati</taxon>
        <taxon>Actinomycetota</taxon>
        <taxon>Actinomycetes</taxon>
        <taxon>Mycobacteriales</taxon>
        <taxon>Mycobacteriaceae</taxon>
        <taxon>Mycolicibacterium</taxon>
    </lineage>
</organism>
<geneLocation type="plasmid" evidence="2">
    <name>pJCM18538</name>
</geneLocation>
<evidence type="ECO:0000313" key="3">
    <source>
        <dbReference type="Proteomes" id="UP000467428"/>
    </source>
</evidence>
<evidence type="ECO:0000259" key="1">
    <source>
        <dbReference type="Pfam" id="PF21962"/>
    </source>
</evidence>
<dbReference type="KEGG" id="marz:MARA_01690"/>
<dbReference type="AlphaFoldDB" id="A0A7I7RRW7"/>
<keyword evidence="2" id="KW-0614">Plasmid</keyword>
<name>A0A7I7RRW7_9MYCO</name>
<feature type="domain" description="DUF6924" evidence="1">
    <location>
        <begin position="31"/>
        <end position="162"/>
    </location>
</feature>
<sequence length="164" mass="18135">MAIRADADYRKGDGDMGVQLGSRNFDLPLEDSLLIRLDFTDDEAWRAVCQAVQKPTPDDGFVGFFDFVDERALDGTDVDELIALLPDETFYVADSRTTSDPELSILVVGYAAEDDSEEAALVPSSFRVIPSAAWMPENNLRIGNMDFEEFLDSVDEDGVLRGVD</sequence>
<dbReference type="Proteomes" id="UP000467428">
    <property type="component" value="Plasmid pJCM18538"/>
</dbReference>
<keyword evidence="3" id="KW-1185">Reference proteome</keyword>
<protein>
    <recommendedName>
        <fullName evidence="1">DUF6924 domain-containing protein</fullName>
    </recommendedName>
</protein>
<gene>
    <name evidence="2" type="ORF">MARA_01690</name>
</gene>
<dbReference type="EMBL" id="AP022592">
    <property type="protein sequence ID" value="BBY46739.1"/>
    <property type="molecule type" value="Genomic_DNA"/>
</dbReference>
<dbReference type="Pfam" id="PF21962">
    <property type="entry name" value="DUF6924"/>
    <property type="match status" value="1"/>
</dbReference>
<accession>A0A7I7RRW7</accession>
<proteinExistence type="predicted"/>